<name>A0A0E4GB46_9FIRM</name>
<protein>
    <submittedName>
        <fullName evidence="1">Uncharacterized</fullName>
    </submittedName>
</protein>
<reference evidence="1 2" key="1">
    <citation type="submission" date="2015-03" db="EMBL/GenBank/DDBJ databases">
        <authorList>
            <person name="Murphy D."/>
        </authorList>
    </citation>
    <scope>NUCLEOTIDE SEQUENCE [LARGE SCALE GENOMIC DNA]</scope>
    <source>
        <strain evidence="1 2">OL-4</strain>
    </source>
</reference>
<dbReference type="InterPro" id="IPR047708">
    <property type="entry name" value="CD1871A-like"/>
</dbReference>
<dbReference type="EMBL" id="CGIH01000029">
    <property type="protein sequence ID" value="CFX74822.1"/>
    <property type="molecule type" value="Genomic_DNA"/>
</dbReference>
<evidence type="ECO:0000313" key="1">
    <source>
        <dbReference type="EMBL" id="CFX74822.1"/>
    </source>
</evidence>
<organism evidence="1 2">
    <name type="scientific">Syntrophomonas zehnderi OL-4</name>
    <dbReference type="NCBI Taxonomy" id="690567"/>
    <lineage>
        <taxon>Bacteria</taxon>
        <taxon>Bacillati</taxon>
        <taxon>Bacillota</taxon>
        <taxon>Clostridia</taxon>
        <taxon>Eubacteriales</taxon>
        <taxon>Syntrophomonadaceae</taxon>
        <taxon>Syntrophomonas</taxon>
    </lineage>
</organism>
<evidence type="ECO:0000313" key="2">
    <source>
        <dbReference type="Proteomes" id="UP000045545"/>
    </source>
</evidence>
<accession>A0A0E4GB46</accession>
<gene>
    <name evidence="1" type="ORF">1784</name>
</gene>
<dbReference type="RefSeq" id="WP_046497869.1">
    <property type="nucleotide sequence ID" value="NZ_CGIH01000029.1"/>
</dbReference>
<dbReference type="STRING" id="690567.1784"/>
<proteinExistence type="predicted"/>
<dbReference type="AlphaFoldDB" id="A0A0E4GB46"/>
<dbReference type="Proteomes" id="UP000045545">
    <property type="component" value="Unassembled WGS sequence"/>
</dbReference>
<keyword evidence="2" id="KW-1185">Reference proteome</keyword>
<dbReference type="NCBIfam" id="NF040920">
    <property type="entry name" value="CD1871A_fam"/>
    <property type="match status" value="1"/>
</dbReference>
<sequence length="48" mass="5046">MDNKLRQRISVGLLAGSGLLISLGIFRGEVGIVFSKAINICLECIGLG</sequence>